<dbReference type="CDD" id="cd18616">
    <property type="entry name" value="GH43_ABN-like"/>
    <property type="match status" value="1"/>
</dbReference>
<dbReference type="PANTHER" id="PTHR43301">
    <property type="entry name" value="ARABINAN ENDO-1,5-ALPHA-L-ARABINOSIDASE"/>
    <property type="match status" value="1"/>
</dbReference>
<keyword evidence="3 5" id="KW-0378">Hydrolase</keyword>
<evidence type="ECO:0000256" key="6">
    <source>
        <dbReference type="SAM" id="SignalP"/>
    </source>
</evidence>
<proteinExistence type="inferred from homology"/>
<feature type="signal peptide" evidence="6">
    <location>
        <begin position="1"/>
        <end position="22"/>
    </location>
</feature>
<keyword evidence="8" id="KW-1185">Reference proteome</keyword>
<protein>
    <submittedName>
        <fullName evidence="7">Family 43 glycosylhydrolase</fullName>
    </submittedName>
</protein>
<keyword evidence="6" id="KW-0732">Signal</keyword>
<dbReference type="SUPFAM" id="SSF75005">
    <property type="entry name" value="Arabinanase/levansucrase/invertase"/>
    <property type="match status" value="1"/>
</dbReference>
<evidence type="ECO:0000256" key="1">
    <source>
        <dbReference type="ARBA" id="ARBA00004834"/>
    </source>
</evidence>
<dbReference type="InterPro" id="IPR050727">
    <property type="entry name" value="GH43_arabinanases"/>
</dbReference>
<dbReference type="EMBL" id="JBBMFL010000025">
    <property type="protein sequence ID" value="MEQ2546220.1"/>
    <property type="molecule type" value="Genomic_DNA"/>
</dbReference>
<comment type="similarity">
    <text evidence="2 5">Belongs to the glycosyl hydrolase 43 family.</text>
</comment>
<dbReference type="InterPro" id="IPR006710">
    <property type="entry name" value="Glyco_hydro_43"/>
</dbReference>
<dbReference type="PIRSF" id="PIRSF026534">
    <property type="entry name" value="Endo_alpha-L-arabinosidase"/>
    <property type="match status" value="1"/>
</dbReference>
<accession>A0ABV1H0U6</accession>
<evidence type="ECO:0000256" key="5">
    <source>
        <dbReference type="PIRNR" id="PIRNR026534"/>
    </source>
</evidence>
<dbReference type="Pfam" id="PF04616">
    <property type="entry name" value="Glyco_hydro_43"/>
    <property type="match status" value="1"/>
</dbReference>
<evidence type="ECO:0000313" key="8">
    <source>
        <dbReference type="Proteomes" id="UP001460202"/>
    </source>
</evidence>
<evidence type="ECO:0000256" key="4">
    <source>
        <dbReference type="ARBA" id="ARBA00023295"/>
    </source>
</evidence>
<dbReference type="Gene3D" id="2.115.10.20">
    <property type="entry name" value="Glycosyl hydrolase domain, family 43"/>
    <property type="match status" value="1"/>
</dbReference>
<evidence type="ECO:0000256" key="2">
    <source>
        <dbReference type="ARBA" id="ARBA00009865"/>
    </source>
</evidence>
<dbReference type="Proteomes" id="UP001460202">
    <property type="component" value="Unassembled WGS sequence"/>
</dbReference>
<reference evidence="7 8" key="1">
    <citation type="submission" date="2024-03" db="EMBL/GenBank/DDBJ databases">
        <title>Human intestinal bacterial collection.</title>
        <authorList>
            <person name="Pauvert C."/>
            <person name="Hitch T.C.A."/>
            <person name="Clavel T."/>
        </authorList>
    </citation>
    <scope>NUCLEOTIDE SEQUENCE [LARGE SCALE GENOMIC DNA]</scope>
    <source>
        <strain evidence="7 8">CLA-KB-H122</strain>
    </source>
</reference>
<dbReference type="PANTHER" id="PTHR43301:SF3">
    <property type="entry name" value="ARABINAN ENDO-1,5-ALPHA-L-ARABINOSIDASE A-RELATED"/>
    <property type="match status" value="1"/>
</dbReference>
<dbReference type="InterPro" id="IPR023296">
    <property type="entry name" value="Glyco_hydro_beta-prop_sf"/>
</dbReference>
<sequence length="327" mass="36528">MKKLLKTLVLCGILFPASGIRAQNTYTNPVMDFDMPDPTVICADDGCFYLYATEGHGYSIPIVRSSDLVNWERVGTAFSKETRPTFEPKGGLWAPDINRLKKQYLLYYSMSYWGGSETCGIGVATADSPQGPFKDHGPLFRSNTIGVFNSIDPEFVREKGRNYLFWGSFWGIYAVELTKDGLAVKAGCEPKQIAGRAFEATYIHKRNGYYYLFASIGSCCEGLNSTYTTVVGRSRNLMGPYTDKSGKGMLDNGYEVVIRRSDRFAGPGHNSDIITDKAGDDWLLYHAVDSRDPRGRKLLLDKIEWIDGWPTVRDGHPSDTPQPTPLF</sequence>
<name>A0ABV1H0U6_9BACT</name>
<gene>
    <name evidence="7" type="ORF">WMO46_14835</name>
</gene>
<dbReference type="RefSeq" id="WP_288662010.1">
    <property type="nucleotide sequence ID" value="NZ_JBBMFL010000025.1"/>
</dbReference>
<feature type="chain" id="PRO_5045492837" evidence="6">
    <location>
        <begin position="23"/>
        <end position="327"/>
    </location>
</feature>
<evidence type="ECO:0000313" key="7">
    <source>
        <dbReference type="EMBL" id="MEQ2546220.1"/>
    </source>
</evidence>
<organism evidence="7 8">
    <name type="scientific">Alistipes intestinihominis</name>
    <dbReference type="NCBI Taxonomy" id="3133172"/>
    <lineage>
        <taxon>Bacteria</taxon>
        <taxon>Pseudomonadati</taxon>
        <taxon>Bacteroidota</taxon>
        <taxon>Bacteroidia</taxon>
        <taxon>Bacteroidales</taxon>
        <taxon>Rikenellaceae</taxon>
        <taxon>Alistipes</taxon>
    </lineage>
</organism>
<comment type="pathway">
    <text evidence="1 5">Glycan metabolism; L-arabinan degradation.</text>
</comment>
<keyword evidence="4 5" id="KW-0326">Glycosidase</keyword>
<comment type="caution">
    <text evidence="7">The sequence shown here is derived from an EMBL/GenBank/DDBJ whole genome shotgun (WGS) entry which is preliminary data.</text>
</comment>
<dbReference type="InterPro" id="IPR016840">
    <property type="entry name" value="Glyco_hydro_43_endo_a_Ara-ase"/>
</dbReference>
<evidence type="ECO:0000256" key="3">
    <source>
        <dbReference type="ARBA" id="ARBA00022801"/>
    </source>
</evidence>